<dbReference type="InterPro" id="IPR041078">
    <property type="entry name" value="Plavaka"/>
</dbReference>
<accession>A0A8H3H5E7</accession>
<feature type="region of interest" description="Disordered" evidence="1">
    <location>
        <begin position="1"/>
        <end position="41"/>
    </location>
</feature>
<proteinExistence type="predicted"/>
<dbReference type="EMBL" id="CAJMWX010001331">
    <property type="protein sequence ID" value="CAE6481254.1"/>
    <property type="molecule type" value="Genomic_DNA"/>
</dbReference>
<dbReference type="AlphaFoldDB" id="A0A8H3H5E7"/>
<evidence type="ECO:0000313" key="3">
    <source>
        <dbReference type="Proteomes" id="UP000663888"/>
    </source>
</evidence>
<evidence type="ECO:0000313" key="2">
    <source>
        <dbReference type="EMBL" id="CAE6481254.1"/>
    </source>
</evidence>
<protein>
    <submittedName>
        <fullName evidence="2">Uncharacterized protein</fullName>
    </submittedName>
</protein>
<dbReference type="Pfam" id="PF18759">
    <property type="entry name" value="Plavaka"/>
    <property type="match status" value="1"/>
</dbReference>
<evidence type="ECO:0000256" key="1">
    <source>
        <dbReference type="SAM" id="MobiDB-lite"/>
    </source>
</evidence>
<gene>
    <name evidence="2" type="ORF">RDB_LOCUS125301</name>
</gene>
<feature type="compositionally biased region" description="Pro residues" evidence="1">
    <location>
        <begin position="30"/>
        <end position="40"/>
    </location>
</feature>
<organism evidence="2 3">
    <name type="scientific">Rhizoctonia solani</name>
    <dbReference type="NCBI Taxonomy" id="456999"/>
    <lineage>
        <taxon>Eukaryota</taxon>
        <taxon>Fungi</taxon>
        <taxon>Dikarya</taxon>
        <taxon>Basidiomycota</taxon>
        <taxon>Agaricomycotina</taxon>
        <taxon>Agaricomycetes</taxon>
        <taxon>Cantharellales</taxon>
        <taxon>Ceratobasidiaceae</taxon>
        <taxon>Rhizoctonia</taxon>
    </lineage>
</organism>
<name>A0A8H3H5E7_9AGAM</name>
<reference evidence="2" key="1">
    <citation type="submission" date="2021-01" db="EMBL/GenBank/DDBJ databases">
        <authorList>
            <person name="Kaushik A."/>
        </authorList>
    </citation>
    <scope>NUCLEOTIDE SEQUENCE</scope>
    <source>
        <strain evidence="2">AG4-R118</strain>
    </source>
</reference>
<dbReference type="Proteomes" id="UP000663888">
    <property type="component" value="Unassembled WGS sequence"/>
</dbReference>
<sequence>MSRLAPFADPPPELSLPFVPETPSADSTPSPYPAPVPRPRFVPLAPSKSAPVQQRRFARVLQPHALTPNSAQPIAQAEPAERNATMSQYRLRCYGYATVKEDQTAGQVLRYEEPKSRRAWGRGKLRPEDLLREKELFERAEWLATMKGTDNDRGRYFEVHQNSLPYKNLDEMYQAVDNFEHGPEYRHFTFELETQHGADVQHVFGLDPIEAIRDLIGEPEWKYQMSYAPRTEWAIAADGREIQVFSEMASGRWWPGIQRYLPKGALLIPCMVSTDPTKLSQISGDKRGCPVYFSIGNINKAIRNRPSERAMILLGYLPDPKLEYITNQRERREKKWQIYHAAMRLLLDPLKKAGIEGIEVRCADGGVRRGYPVLAKQIGDWQEVCTGACSAQTRCPKCVEEYSRRGELGEPARLRTKFQTLQAILDAMNGHAAKSKKIGLRPTWPYWGDMPYANGGELVGPDILHQVHKGMFKTHLYQWCENILGEAEMDNRFRGLPRFHGLRHFNNGVSTISQWTGNEAKAMERTFVPIMAGVLPASVGRAIRALMNFFYRAHLPQLDQDDLRQMQVDLNTFHSNKEAFRIIGAYTSGLGWSGISKLHMLRHFIEQILDFGTTDGYTTETTERLHKYLVKNPYRQTGSAGNRTEQMLIRCQRSQAWNMAHSRLEREGLLPKQRPWDDDGDFCGGCEYCVVDVEEVEIGATGEGNHPRPRNDTRALAKEPTVCQPTPRIVIAKRPTIVSRKLEDVAREQAATGFWDALQDYIDTVEPDLTYQLQPTLKIGTWSFFKLAHSPLPFAPLVGSLLDFVRATPARAKKNGELTREQKYDTVLIEEYEGKQGIYRYRAARVRVIFQLNSFCRRDIPEPLAYVELFDRFSQQLRPSELVSTRPSFNGRHRKTAVIPLTRIRMACQLVPKYADEPDRRPISSSDDLLETFPQFLFNPYSTYFSWSLWDHWARLGVN</sequence>
<comment type="caution">
    <text evidence="2">The sequence shown here is derived from an EMBL/GenBank/DDBJ whole genome shotgun (WGS) entry which is preliminary data.</text>
</comment>